<feature type="transmembrane region" description="Helical" evidence="13">
    <location>
        <begin position="96"/>
        <end position="114"/>
    </location>
</feature>
<comment type="similarity">
    <text evidence="2 12">Belongs to the G-protein coupled receptor 1 family.</text>
</comment>
<dbReference type="PROSITE" id="PS00237">
    <property type="entry name" value="G_PROTEIN_RECEP_F1_1"/>
    <property type="match status" value="1"/>
</dbReference>
<protein>
    <recommendedName>
        <fullName evidence="14">G-protein coupled receptors family 1 profile domain-containing protein</fullName>
    </recommendedName>
</protein>
<feature type="transmembrane region" description="Helical" evidence="13">
    <location>
        <begin position="52"/>
        <end position="76"/>
    </location>
</feature>
<dbReference type="Ensembl" id="ENSSPUT00000015505.1">
    <property type="protein sequence ID" value="ENSSPUP00000014531.1"/>
    <property type="gene ID" value="ENSSPUG00000011208.1"/>
</dbReference>
<dbReference type="OMA" id="SLCELMY"/>
<sequence>MKNASGICSPSMPFEESKILLVAVYSTVFALGLPANCLTVFLTWVQIRKKNVLAVYLFSLSFCELLYLSTLPLWIIYVQNNHKWEMGSLACRITGYIFFCNIYISILLLCCISLDRYMAMTYALECRGIRQQKTAMFVTLALFVVVLAIHAPVFSIEDGTETQNHTTCFETLPLTHNLAYFSFARFLVGLVAPFTILIFTNYKIFRRAKTSCGLNVHQKAKVKYLAIAIITIFLVCFAPYNIVLLIRAIHFTLHPKDSCPFERSIYTTYVVFFCLSTVNSIADPIIYVLASENVRKEMWRWLREWRSQSSFNLFPVPEGLHPAHLTPSCTPSRAGGASV</sequence>
<dbReference type="InterPro" id="IPR017452">
    <property type="entry name" value="GPCR_Rhodpsn_7TM"/>
</dbReference>
<dbReference type="GO" id="GO:0010972">
    <property type="term" value="P:negative regulation of G2/M transition of mitotic cell cycle"/>
    <property type="evidence" value="ECO:0007669"/>
    <property type="project" value="Ensembl"/>
</dbReference>
<dbReference type="PRINTS" id="PR00237">
    <property type="entry name" value="GPCRRHODOPSN"/>
</dbReference>
<dbReference type="Pfam" id="PF00001">
    <property type="entry name" value="7tm_1"/>
    <property type="match status" value="1"/>
</dbReference>
<accession>A0A8D0H242</accession>
<dbReference type="GO" id="GO:0004930">
    <property type="term" value="F:G protein-coupled receptor activity"/>
    <property type="evidence" value="ECO:0007669"/>
    <property type="project" value="UniProtKB-KW"/>
</dbReference>
<keyword evidence="7 13" id="KW-0472">Membrane</keyword>
<feature type="transmembrane region" description="Helical" evidence="13">
    <location>
        <begin position="269"/>
        <end position="290"/>
    </location>
</feature>
<dbReference type="FunFam" id="1.20.1070.10:FF:000065">
    <property type="entry name" value="G-protein coupled receptor 4"/>
    <property type="match status" value="1"/>
</dbReference>
<keyword evidence="4 12" id="KW-0812">Transmembrane</keyword>
<keyword evidence="9 12" id="KW-0675">Receptor</keyword>
<comment type="subcellular location">
    <subcellularLocation>
        <location evidence="1">Cell membrane</location>
        <topology evidence="1">Multi-pass membrane protein</topology>
    </subcellularLocation>
</comment>
<organism evidence="15 16">
    <name type="scientific">Sphenodon punctatus</name>
    <name type="common">Tuatara</name>
    <name type="synonym">Hatteria punctata</name>
    <dbReference type="NCBI Taxonomy" id="8508"/>
    <lineage>
        <taxon>Eukaryota</taxon>
        <taxon>Metazoa</taxon>
        <taxon>Chordata</taxon>
        <taxon>Craniata</taxon>
        <taxon>Vertebrata</taxon>
        <taxon>Euteleostomi</taxon>
        <taxon>Lepidosauria</taxon>
        <taxon>Sphenodontia</taxon>
        <taxon>Sphenodontidae</taxon>
        <taxon>Sphenodon</taxon>
    </lineage>
</organism>
<feature type="transmembrane region" description="Helical" evidence="13">
    <location>
        <begin position="19"/>
        <end position="45"/>
    </location>
</feature>
<dbReference type="GO" id="GO:0005886">
    <property type="term" value="C:plasma membrane"/>
    <property type="evidence" value="ECO:0007669"/>
    <property type="project" value="UniProtKB-SubCell"/>
</dbReference>
<feature type="transmembrane region" description="Helical" evidence="13">
    <location>
        <begin position="179"/>
        <end position="199"/>
    </location>
</feature>
<name>A0A8D0H242_SPHPU</name>
<feature type="domain" description="G-protein coupled receptors family 1 profile" evidence="14">
    <location>
        <begin position="35"/>
        <end position="287"/>
    </location>
</feature>
<reference evidence="15" key="1">
    <citation type="submission" date="2025-08" db="UniProtKB">
        <authorList>
            <consortium name="Ensembl"/>
        </authorList>
    </citation>
    <scope>IDENTIFICATION</scope>
</reference>
<dbReference type="InterPro" id="IPR000276">
    <property type="entry name" value="GPCR_Rhodpsn"/>
</dbReference>
<dbReference type="PROSITE" id="PS50262">
    <property type="entry name" value="G_PROTEIN_RECEP_F1_2"/>
    <property type="match status" value="1"/>
</dbReference>
<keyword evidence="3" id="KW-1003">Cell membrane</keyword>
<dbReference type="GeneTree" id="ENSGT01150000286937"/>
<evidence type="ECO:0000256" key="1">
    <source>
        <dbReference type="ARBA" id="ARBA00004651"/>
    </source>
</evidence>
<dbReference type="Proteomes" id="UP000694392">
    <property type="component" value="Unplaced"/>
</dbReference>
<evidence type="ECO:0000256" key="7">
    <source>
        <dbReference type="ARBA" id="ARBA00023136"/>
    </source>
</evidence>
<evidence type="ECO:0000256" key="6">
    <source>
        <dbReference type="ARBA" id="ARBA00023040"/>
    </source>
</evidence>
<evidence type="ECO:0000259" key="14">
    <source>
        <dbReference type="PROSITE" id="PS50262"/>
    </source>
</evidence>
<evidence type="ECO:0000256" key="9">
    <source>
        <dbReference type="ARBA" id="ARBA00023170"/>
    </source>
</evidence>
<evidence type="ECO:0000256" key="4">
    <source>
        <dbReference type="ARBA" id="ARBA00022692"/>
    </source>
</evidence>
<evidence type="ECO:0000256" key="11">
    <source>
        <dbReference type="ARBA" id="ARBA00023224"/>
    </source>
</evidence>
<reference evidence="15" key="2">
    <citation type="submission" date="2025-09" db="UniProtKB">
        <authorList>
            <consortium name="Ensembl"/>
        </authorList>
    </citation>
    <scope>IDENTIFICATION</scope>
</reference>
<evidence type="ECO:0000256" key="12">
    <source>
        <dbReference type="RuleBase" id="RU000688"/>
    </source>
</evidence>
<dbReference type="PRINTS" id="PR01157">
    <property type="entry name" value="P2YPURNOCPTR"/>
</dbReference>
<feature type="transmembrane region" description="Helical" evidence="13">
    <location>
        <begin position="135"/>
        <end position="156"/>
    </location>
</feature>
<dbReference type="PANTHER" id="PTHR24234:SF7">
    <property type="entry name" value="G-PROTEIN COUPLED RECEPTOR 132-RELATED"/>
    <property type="match status" value="1"/>
</dbReference>
<evidence type="ECO:0000313" key="15">
    <source>
        <dbReference type="Ensembl" id="ENSSPUP00000014531.1"/>
    </source>
</evidence>
<dbReference type="GO" id="GO:0000082">
    <property type="term" value="P:G1/S transition of mitotic cell cycle"/>
    <property type="evidence" value="ECO:0007669"/>
    <property type="project" value="Ensembl"/>
</dbReference>
<keyword evidence="5 13" id="KW-1133">Transmembrane helix</keyword>
<evidence type="ECO:0000256" key="10">
    <source>
        <dbReference type="ARBA" id="ARBA00023180"/>
    </source>
</evidence>
<evidence type="ECO:0000256" key="3">
    <source>
        <dbReference type="ARBA" id="ARBA00022475"/>
    </source>
</evidence>
<dbReference type="PANTHER" id="PTHR24234">
    <property type="entry name" value="LYSOPHOSPHATIDIC ACID RECEPTOR 5/SPHINGOSYLPHOSPHORYLCHOLINE RECEPTOR"/>
    <property type="match status" value="1"/>
</dbReference>
<evidence type="ECO:0000313" key="16">
    <source>
        <dbReference type="Proteomes" id="UP000694392"/>
    </source>
</evidence>
<evidence type="ECO:0000256" key="8">
    <source>
        <dbReference type="ARBA" id="ARBA00023157"/>
    </source>
</evidence>
<keyword evidence="10" id="KW-0325">Glycoprotein</keyword>
<evidence type="ECO:0000256" key="13">
    <source>
        <dbReference type="SAM" id="Phobius"/>
    </source>
</evidence>
<dbReference type="Gene3D" id="1.20.1070.10">
    <property type="entry name" value="Rhodopsin 7-helix transmembrane proteins"/>
    <property type="match status" value="1"/>
</dbReference>
<dbReference type="AlphaFoldDB" id="A0A8D0H242"/>
<proteinExistence type="inferred from homology"/>
<keyword evidence="16" id="KW-1185">Reference proteome</keyword>
<keyword evidence="11 12" id="KW-0807">Transducer</keyword>
<keyword evidence="8" id="KW-1015">Disulfide bond</keyword>
<evidence type="ECO:0000256" key="5">
    <source>
        <dbReference type="ARBA" id="ARBA00022989"/>
    </source>
</evidence>
<dbReference type="SUPFAM" id="SSF81321">
    <property type="entry name" value="Family A G protein-coupled receptor-like"/>
    <property type="match status" value="1"/>
</dbReference>
<evidence type="ECO:0000256" key="2">
    <source>
        <dbReference type="ARBA" id="ARBA00010663"/>
    </source>
</evidence>
<feature type="transmembrane region" description="Helical" evidence="13">
    <location>
        <begin position="224"/>
        <end position="249"/>
    </location>
</feature>
<keyword evidence="6 12" id="KW-0297">G-protein coupled receptor</keyword>